<name>A0ABU0BR22_9HYPH</name>
<dbReference type="Proteomes" id="UP001230207">
    <property type="component" value="Unassembled WGS sequence"/>
</dbReference>
<dbReference type="EMBL" id="JAUSVF010000001">
    <property type="protein sequence ID" value="MDQ0320703.1"/>
    <property type="molecule type" value="Genomic_DNA"/>
</dbReference>
<evidence type="ECO:0000313" key="1">
    <source>
        <dbReference type="EMBL" id="MDQ0320703.1"/>
    </source>
</evidence>
<evidence type="ECO:0000313" key="2">
    <source>
        <dbReference type="Proteomes" id="UP001230207"/>
    </source>
</evidence>
<accession>A0ABU0BR22</accession>
<gene>
    <name evidence="1" type="ORF">QO002_002841</name>
</gene>
<organism evidence="1 2">
    <name type="scientific">Pararhizobium capsulatum DSM 1112</name>
    <dbReference type="NCBI Taxonomy" id="1121113"/>
    <lineage>
        <taxon>Bacteria</taxon>
        <taxon>Pseudomonadati</taxon>
        <taxon>Pseudomonadota</taxon>
        <taxon>Alphaproteobacteria</taxon>
        <taxon>Hyphomicrobiales</taxon>
        <taxon>Rhizobiaceae</taxon>
        <taxon>Rhizobium/Agrobacterium group</taxon>
        <taxon>Pararhizobium</taxon>
    </lineage>
</organism>
<evidence type="ECO:0008006" key="3">
    <source>
        <dbReference type="Google" id="ProtNLM"/>
    </source>
</evidence>
<sequence length="113" mass="11844">MFFSADLLDEFASLWFQAPLVISSRMQDFAAAGMAGTPGSVAEASRMFTEKLSAAAESLMALNTAMVNEGMIAATAAATGTCSNFTDASDRLAVAALKPYGKRIRANALRLAK</sequence>
<dbReference type="RefSeq" id="WP_307230691.1">
    <property type="nucleotide sequence ID" value="NZ_JAUSVF010000001.1"/>
</dbReference>
<comment type="caution">
    <text evidence="1">The sequence shown here is derived from an EMBL/GenBank/DDBJ whole genome shotgun (WGS) entry which is preliminary data.</text>
</comment>
<reference evidence="1 2" key="1">
    <citation type="submission" date="2023-07" db="EMBL/GenBank/DDBJ databases">
        <title>Genomic Encyclopedia of Type Strains, Phase IV (KMG-IV): sequencing the most valuable type-strain genomes for metagenomic binning, comparative biology and taxonomic classification.</title>
        <authorList>
            <person name="Goeker M."/>
        </authorList>
    </citation>
    <scope>NUCLEOTIDE SEQUENCE [LARGE SCALE GENOMIC DNA]</scope>
    <source>
        <strain evidence="1 2">DSM 1112</strain>
    </source>
</reference>
<protein>
    <recommendedName>
        <fullName evidence="3">Phasin protein</fullName>
    </recommendedName>
</protein>
<keyword evidence="2" id="KW-1185">Reference proteome</keyword>
<proteinExistence type="predicted"/>